<name>A0A3N6MDY0_NATCH</name>
<dbReference type="GO" id="GO:0016787">
    <property type="term" value="F:hydrolase activity"/>
    <property type="evidence" value="ECO:0007669"/>
    <property type="project" value="UniProtKB-KW"/>
</dbReference>
<accession>A0A3N6MDY0</accession>
<evidence type="ECO:0000259" key="2">
    <source>
        <dbReference type="Pfam" id="PF12697"/>
    </source>
</evidence>
<keyword evidence="4" id="KW-1185">Reference proteome</keyword>
<comment type="caution">
    <text evidence="3">The sequence shown here is derived from an EMBL/GenBank/DDBJ whole genome shotgun (WGS) entry which is preliminary data.</text>
</comment>
<dbReference type="InterPro" id="IPR050266">
    <property type="entry name" value="AB_hydrolase_sf"/>
</dbReference>
<gene>
    <name evidence="3" type="ORF">EA473_13735</name>
</gene>
<keyword evidence="1 3" id="KW-0378">Hydrolase</keyword>
<feature type="domain" description="AB hydrolase-1" evidence="2">
    <location>
        <begin position="22"/>
        <end position="256"/>
    </location>
</feature>
<organism evidence="3 4">
    <name type="scientific">Natrarchaeobius chitinivorans</name>
    <dbReference type="NCBI Taxonomy" id="1679083"/>
    <lineage>
        <taxon>Archaea</taxon>
        <taxon>Methanobacteriati</taxon>
        <taxon>Methanobacteriota</taxon>
        <taxon>Stenosarchaea group</taxon>
        <taxon>Halobacteria</taxon>
        <taxon>Halobacteriales</taxon>
        <taxon>Natrialbaceae</taxon>
        <taxon>Natrarchaeobius</taxon>
    </lineage>
</organism>
<dbReference type="PRINTS" id="PR00412">
    <property type="entry name" value="EPOXHYDRLASE"/>
</dbReference>
<dbReference type="EMBL" id="REGA01000012">
    <property type="protein sequence ID" value="RQG93781.1"/>
    <property type="molecule type" value="Genomic_DNA"/>
</dbReference>
<sequence length="265" mass="29898">MPLVRCNDAEIYYEDHGTGKPILFLHGAWAGCRYFEAQLTGLSPEYRTIAFDFRGHGRSTKTEVGHTLAQYAQDVHAILDHLDLDDVVIVGWSLGAIVSWEYIDRFGTECVRALVDVDMEPSPMERDDNEHGSYNVDGLTELHRRIQSEPAEVIERTIDLLLKDASSRELRTMMFDEMSRTPPSIKSAMLLELLCDYRDVLPAIDVPTLVCAGADEKWRSVPAVEHAAELIPDAKVELFEESGHCLTVEEPERFNDVVSDFVESL</sequence>
<dbReference type="GO" id="GO:0016020">
    <property type="term" value="C:membrane"/>
    <property type="evidence" value="ECO:0007669"/>
    <property type="project" value="TreeGrafter"/>
</dbReference>
<reference evidence="3 4" key="1">
    <citation type="submission" date="2018-10" db="EMBL/GenBank/DDBJ databases">
        <title>Natrarchaeobius chitinivorans gen. nov., sp. nov., and Natrarchaeobius haloalkaliphilus sp. nov., alkaliphilic, chitin-utilizing haloarchaea from hypersaline alkaline lakes.</title>
        <authorList>
            <person name="Sorokin D.Y."/>
            <person name="Elcheninov A.G."/>
            <person name="Kostrikina N.A."/>
            <person name="Bale N.J."/>
            <person name="Sinninghe Damste J.S."/>
            <person name="Khijniak T.V."/>
            <person name="Kublanov I.V."/>
            <person name="Toshchakov S.V."/>
        </authorList>
    </citation>
    <scope>NUCLEOTIDE SEQUENCE [LARGE SCALE GENOMIC DNA]</scope>
    <source>
        <strain evidence="3 4">AArcht4T</strain>
    </source>
</reference>
<dbReference type="PANTHER" id="PTHR43798">
    <property type="entry name" value="MONOACYLGLYCEROL LIPASE"/>
    <property type="match status" value="1"/>
</dbReference>
<dbReference type="InterPro" id="IPR000073">
    <property type="entry name" value="AB_hydrolase_1"/>
</dbReference>
<dbReference type="PANTHER" id="PTHR43798:SF31">
    <property type="entry name" value="AB HYDROLASE SUPERFAMILY PROTEIN YCLE"/>
    <property type="match status" value="1"/>
</dbReference>
<dbReference type="InterPro" id="IPR000639">
    <property type="entry name" value="Epox_hydrolase-like"/>
</dbReference>
<dbReference type="InterPro" id="IPR029058">
    <property type="entry name" value="AB_hydrolase_fold"/>
</dbReference>
<dbReference type="RefSeq" id="WP_124196184.1">
    <property type="nucleotide sequence ID" value="NZ_REGA01000012.1"/>
</dbReference>
<dbReference type="Gene3D" id="3.40.50.1820">
    <property type="entry name" value="alpha/beta hydrolase"/>
    <property type="match status" value="1"/>
</dbReference>
<proteinExistence type="predicted"/>
<evidence type="ECO:0000313" key="3">
    <source>
        <dbReference type="EMBL" id="RQG93781.1"/>
    </source>
</evidence>
<dbReference type="SUPFAM" id="SSF53474">
    <property type="entry name" value="alpha/beta-Hydrolases"/>
    <property type="match status" value="1"/>
</dbReference>
<dbReference type="Pfam" id="PF12697">
    <property type="entry name" value="Abhydrolase_6"/>
    <property type="match status" value="1"/>
</dbReference>
<dbReference type="Proteomes" id="UP000282323">
    <property type="component" value="Unassembled WGS sequence"/>
</dbReference>
<dbReference type="OrthoDB" id="111592at2157"/>
<dbReference type="PROSITE" id="PS51257">
    <property type="entry name" value="PROKAR_LIPOPROTEIN"/>
    <property type="match status" value="1"/>
</dbReference>
<evidence type="ECO:0000256" key="1">
    <source>
        <dbReference type="ARBA" id="ARBA00022801"/>
    </source>
</evidence>
<evidence type="ECO:0000313" key="4">
    <source>
        <dbReference type="Proteomes" id="UP000282323"/>
    </source>
</evidence>
<dbReference type="AlphaFoldDB" id="A0A3N6MDY0"/>
<protein>
    <submittedName>
        <fullName evidence="3">Alpha/beta hydrolase</fullName>
    </submittedName>
</protein>